<dbReference type="GO" id="GO:0000255">
    <property type="term" value="P:allantoin metabolic process"/>
    <property type="evidence" value="ECO:0007669"/>
    <property type="project" value="InterPro"/>
</dbReference>
<dbReference type="RefSeq" id="WP_265895711.1">
    <property type="nucleotide sequence ID" value="NZ_JAPIVE010000001.1"/>
</dbReference>
<evidence type="ECO:0000256" key="6">
    <source>
        <dbReference type="ARBA" id="ARBA00023239"/>
    </source>
</evidence>
<evidence type="ECO:0000259" key="7">
    <source>
        <dbReference type="Pfam" id="PF09349"/>
    </source>
</evidence>
<evidence type="ECO:0000256" key="5">
    <source>
        <dbReference type="ARBA" id="ARBA00022793"/>
    </source>
</evidence>
<dbReference type="Gene3D" id="1.10.3330.10">
    <property type="entry name" value="Oxo-4-hydroxy-4-carboxy-5-ureidoimidazoline decarboxylase"/>
    <property type="match status" value="1"/>
</dbReference>
<dbReference type="EMBL" id="JAPIVE010000001">
    <property type="protein sequence ID" value="MCX2523469.1"/>
    <property type="molecule type" value="Genomic_DNA"/>
</dbReference>
<dbReference type="AlphaFoldDB" id="A0AA41ZFZ8"/>
<dbReference type="GO" id="GO:0051997">
    <property type="term" value="F:2-oxo-4-hydroxy-4-carboxy-5-ureidoimidazoline decarboxylase activity"/>
    <property type="evidence" value="ECO:0007669"/>
    <property type="project" value="UniProtKB-EC"/>
</dbReference>
<dbReference type="PANTHER" id="PTHR43466">
    <property type="entry name" value="2-OXO-4-HYDROXY-4-CARBOXY-5-UREIDOIMIDAZOLINE DECARBOXYLASE-RELATED"/>
    <property type="match status" value="1"/>
</dbReference>
<name>A0AA41ZFZ8_9GAMM</name>
<evidence type="ECO:0000256" key="2">
    <source>
        <dbReference type="ARBA" id="ARBA00004754"/>
    </source>
</evidence>
<dbReference type="SUPFAM" id="SSF158694">
    <property type="entry name" value="UraD-Like"/>
    <property type="match status" value="1"/>
</dbReference>
<keyword evidence="6 8" id="KW-0456">Lyase</keyword>
<evidence type="ECO:0000256" key="4">
    <source>
        <dbReference type="ARBA" id="ARBA00022631"/>
    </source>
</evidence>
<dbReference type="NCBIfam" id="TIGR03164">
    <property type="entry name" value="UHCUDC"/>
    <property type="match status" value="1"/>
</dbReference>
<evidence type="ECO:0000313" key="9">
    <source>
        <dbReference type="Proteomes" id="UP001165678"/>
    </source>
</evidence>
<gene>
    <name evidence="8" type="primary">uraD</name>
    <name evidence="8" type="ORF">OQ287_04380</name>
</gene>
<evidence type="ECO:0000256" key="3">
    <source>
        <dbReference type="ARBA" id="ARBA00012257"/>
    </source>
</evidence>
<proteinExistence type="predicted"/>
<reference evidence="8" key="1">
    <citation type="submission" date="2022-11" db="EMBL/GenBank/DDBJ databases">
        <title>Larsenimonas rhizosphaerae sp. nov., isolated from a tidal mudflat.</title>
        <authorList>
            <person name="Lee S.D."/>
            <person name="Kim I.S."/>
        </authorList>
    </citation>
    <scope>NUCLEOTIDE SEQUENCE</scope>
    <source>
        <strain evidence="8">GH2-1</strain>
    </source>
</reference>
<keyword evidence="5" id="KW-0210">Decarboxylase</keyword>
<keyword evidence="9" id="KW-1185">Reference proteome</keyword>
<organism evidence="8 9">
    <name type="scientific">Larsenimonas rhizosphaerae</name>
    <dbReference type="NCBI Taxonomy" id="2944682"/>
    <lineage>
        <taxon>Bacteria</taxon>
        <taxon>Pseudomonadati</taxon>
        <taxon>Pseudomonadota</taxon>
        <taxon>Gammaproteobacteria</taxon>
        <taxon>Oceanospirillales</taxon>
        <taxon>Halomonadaceae</taxon>
        <taxon>Larsenimonas</taxon>
    </lineage>
</organism>
<dbReference type="EC" id="4.1.1.97" evidence="3"/>
<evidence type="ECO:0000313" key="8">
    <source>
        <dbReference type="EMBL" id="MCX2523469.1"/>
    </source>
</evidence>
<accession>A0AA41ZFZ8</accession>
<dbReference type="GO" id="GO:0006144">
    <property type="term" value="P:purine nucleobase metabolic process"/>
    <property type="evidence" value="ECO:0007669"/>
    <property type="project" value="UniProtKB-KW"/>
</dbReference>
<dbReference type="InterPro" id="IPR018020">
    <property type="entry name" value="OHCU_decarboxylase"/>
</dbReference>
<dbReference type="InterPro" id="IPR036778">
    <property type="entry name" value="OHCU_decarboxylase_sf"/>
</dbReference>
<comment type="catalytic activity">
    <reaction evidence="1">
        <text>5-hydroxy-2-oxo-4-ureido-2,5-dihydro-1H-imidazole-5-carboxylate + H(+) = (S)-allantoin + CO2</text>
        <dbReference type="Rhea" id="RHEA:26301"/>
        <dbReference type="ChEBI" id="CHEBI:15378"/>
        <dbReference type="ChEBI" id="CHEBI:15678"/>
        <dbReference type="ChEBI" id="CHEBI:16526"/>
        <dbReference type="ChEBI" id="CHEBI:58639"/>
        <dbReference type="EC" id="4.1.1.97"/>
    </reaction>
</comment>
<feature type="domain" description="Oxo-4-hydroxy-4-carboxy-5-ureidoimidazoline decarboxylase" evidence="7">
    <location>
        <begin position="9"/>
        <end position="163"/>
    </location>
</feature>
<dbReference type="InterPro" id="IPR017580">
    <property type="entry name" value="OHCU_decarboxylase-1"/>
</dbReference>
<comment type="pathway">
    <text evidence="2">Purine metabolism; urate degradation; (S)-allantoin from urate: step 3/3.</text>
</comment>
<evidence type="ECO:0000256" key="1">
    <source>
        <dbReference type="ARBA" id="ARBA00001163"/>
    </source>
</evidence>
<dbReference type="Pfam" id="PF09349">
    <property type="entry name" value="OHCU_decarbox"/>
    <property type="match status" value="1"/>
</dbReference>
<dbReference type="GO" id="GO:0019628">
    <property type="term" value="P:urate catabolic process"/>
    <property type="evidence" value="ECO:0007669"/>
    <property type="project" value="TreeGrafter"/>
</dbReference>
<sequence>MTVTLAELNALPADQFVKALEGLYEHSNWIVRDAAARRPFETPEALIQVTQGVVCNASEAQQKALICAHPELGEAQLHRLTTASQQEQRGAGLVAAPPEQLTRLRQLNAAYRQRHGFPFVVAVKGMTATMILDALAVRLERPGDVELAEALEQIGRIAAIRLAALLDVPPE</sequence>
<keyword evidence="4" id="KW-0659">Purine metabolism</keyword>
<dbReference type="PANTHER" id="PTHR43466:SF1">
    <property type="entry name" value="2-OXO-4-HYDROXY-4-CARBOXY-5-UREIDOIMIDAZOLINE DECARBOXYLASE-RELATED"/>
    <property type="match status" value="1"/>
</dbReference>
<dbReference type="Proteomes" id="UP001165678">
    <property type="component" value="Unassembled WGS sequence"/>
</dbReference>
<protein>
    <recommendedName>
        <fullName evidence="3">2-oxo-4-hydroxy-4-carboxy-5-ureidoimidazoline decarboxylase</fullName>
        <ecNumber evidence="3">4.1.1.97</ecNumber>
    </recommendedName>
</protein>
<comment type="caution">
    <text evidence="8">The sequence shown here is derived from an EMBL/GenBank/DDBJ whole genome shotgun (WGS) entry which is preliminary data.</text>
</comment>